<keyword evidence="1" id="KW-0175">Coiled coil</keyword>
<dbReference type="EMBL" id="QXXA01000013">
    <property type="protein sequence ID" value="NBI07638.1"/>
    <property type="molecule type" value="Genomic_DNA"/>
</dbReference>
<dbReference type="Pfam" id="PF20529">
    <property type="entry name" value="DUF6744"/>
    <property type="match status" value="1"/>
</dbReference>
<dbReference type="RefSeq" id="WP_160198108.1">
    <property type="nucleotide sequence ID" value="NZ_QXXA01000013.1"/>
</dbReference>
<evidence type="ECO:0000313" key="2">
    <source>
        <dbReference type="EMBL" id="NBI07638.1"/>
    </source>
</evidence>
<gene>
    <name evidence="2" type="ORF">D3Z33_12320</name>
</gene>
<reference evidence="2 3" key="1">
    <citation type="submission" date="2018-08" db="EMBL/GenBank/DDBJ databases">
        <title>Murine metabolic-syndrome-specific gut microbial biobank.</title>
        <authorList>
            <person name="Liu C."/>
        </authorList>
    </citation>
    <scope>NUCLEOTIDE SEQUENCE [LARGE SCALE GENOMIC DNA]</scope>
    <source>
        <strain evidence="2 3">583</strain>
    </source>
</reference>
<sequence length="332" mass="39265">MNSNFVAINSNVEGNNIIGKLVYYTIGETMLNEKEVFNILDDCGISKDIVAKKHTSTQAFKTATKKIQKRGILLSDPMTGDINKYHLIVEDNKTEDNGNLWVREIKLEKVKERNNNYTYMGNFIYDKVTDKASYSLNSATMKSVGYDITKLCDYAMEEFEREAHGFNKNRLNNFMTKYMKEILDGSSVKIRAKVWFVPIYKANELLKLENFIEILSKKNTEDGTVEIMSIPLMHEEKYVERYTREFHNTVNFELNEIYKHINRIMKQENSRPETMDTWIQKGKSVLEKKQKYEKVFKRNFEVMEEDMEILNRQLQELEIRKEKRTKEIEKNK</sequence>
<dbReference type="AlphaFoldDB" id="A0A845R263"/>
<comment type="caution">
    <text evidence="2">The sequence shown here is derived from an EMBL/GenBank/DDBJ whole genome shotgun (WGS) entry which is preliminary data.</text>
</comment>
<evidence type="ECO:0000256" key="1">
    <source>
        <dbReference type="SAM" id="Coils"/>
    </source>
</evidence>
<feature type="coiled-coil region" evidence="1">
    <location>
        <begin position="300"/>
        <end position="327"/>
    </location>
</feature>
<evidence type="ECO:0000313" key="3">
    <source>
        <dbReference type="Proteomes" id="UP000467132"/>
    </source>
</evidence>
<name>A0A845R263_9CLOT</name>
<dbReference type="Proteomes" id="UP000467132">
    <property type="component" value="Unassembled WGS sequence"/>
</dbReference>
<accession>A0A845R263</accession>
<dbReference type="InterPro" id="IPR046632">
    <property type="entry name" value="DUF6744"/>
</dbReference>
<keyword evidence="3" id="KW-1185">Reference proteome</keyword>
<proteinExistence type="predicted"/>
<protein>
    <submittedName>
        <fullName evidence="2">Uncharacterized protein</fullName>
    </submittedName>
</protein>
<organism evidence="2 3">
    <name type="scientific">Senegalia massiliensis</name>
    <dbReference type="NCBI Taxonomy" id="1720316"/>
    <lineage>
        <taxon>Bacteria</taxon>
        <taxon>Bacillati</taxon>
        <taxon>Bacillota</taxon>
        <taxon>Clostridia</taxon>
        <taxon>Eubacteriales</taxon>
        <taxon>Clostridiaceae</taxon>
        <taxon>Senegalia</taxon>
    </lineage>
</organism>